<evidence type="ECO:0000313" key="4">
    <source>
        <dbReference type="Proteomes" id="UP000092445"/>
    </source>
</evidence>
<keyword evidence="2" id="KW-0732">Signal</keyword>
<proteinExistence type="predicted"/>
<reference evidence="3" key="2">
    <citation type="submission" date="2020-05" db="UniProtKB">
        <authorList>
            <consortium name="EnsemblMetazoa"/>
        </authorList>
    </citation>
    <scope>IDENTIFICATION</scope>
    <source>
        <strain evidence="3">IAEA</strain>
    </source>
</reference>
<accession>A0A1B0A5J5</accession>
<feature type="region of interest" description="Disordered" evidence="1">
    <location>
        <begin position="641"/>
        <end position="685"/>
    </location>
</feature>
<reference evidence="4" key="1">
    <citation type="submission" date="2014-03" db="EMBL/GenBank/DDBJ databases">
        <authorList>
            <person name="Aksoy S."/>
            <person name="Warren W."/>
            <person name="Wilson R.K."/>
        </authorList>
    </citation>
    <scope>NUCLEOTIDE SEQUENCE [LARGE SCALE GENOMIC DNA]</scope>
    <source>
        <strain evidence="4">IAEA</strain>
    </source>
</reference>
<feature type="signal peptide" evidence="2">
    <location>
        <begin position="1"/>
        <end position="21"/>
    </location>
</feature>
<organism evidence="3 4">
    <name type="scientific">Glossina pallidipes</name>
    <name type="common">Tsetse fly</name>
    <dbReference type="NCBI Taxonomy" id="7398"/>
    <lineage>
        <taxon>Eukaryota</taxon>
        <taxon>Metazoa</taxon>
        <taxon>Ecdysozoa</taxon>
        <taxon>Arthropoda</taxon>
        <taxon>Hexapoda</taxon>
        <taxon>Insecta</taxon>
        <taxon>Pterygota</taxon>
        <taxon>Neoptera</taxon>
        <taxon>Endopterygota</taxon>
        <taxon>Diptera</taxon>
        <taxon>Brachycera</taxon>
        <taxon>Muscomorpha</taxon>
        <taxon>Hippoboscoidea</taxon>
        <taxon>Glossinidae</taxon>
        <taxon>Glossina</taxon>
    </lineage>
</organism>
<feature type="chain" id="PRO_5008403564" evidence="2">
    <location>
        <begin position="22"/>
        <end position="685"/>
    </location>
</feature>
<keyword evidence="4" id="KW-1185">Reference proteome</keyword>
<dbReference type="AlphaFoldDB" id="A0A1B0A5J5"/>
<sequence length="685" mass="75312">MSLANFKTLLSLLSPAEVAVCTCMETKVSKSKRVSPISDAISAFGCWPKASVCMVAIILSKVGIQLSDKWQLAKKTQLPSRTPSIIIFVATGAWPWPKLKENIRADIFVCSAKASKAFTAASIIGNTTSKSARAVAAKSKQITSSRFIITASASTFSFASVLSTTCSPLKIKIVGRCLTPVALYKFFKSSLKSGVLYFLVTSIRNTPISKMKAANFTITCLPEPPMPMFSIWPLGCDITRRIRATCSMASLKNTKLIRAMPGNSSSPTTMPFCLVANPSRRRHIDITTLKFMFSIQTASTGPSNNNHFWVGSSSAQITRIIELSTPSNHSPVAKLYSPYNSAKLRAFGFIGCTATAGQPGFLLLFIRMKAPCKHFQVIDFAVLVSPIIMEECLEFLVSYNSITFFTAPSEQLVTITHIPKALPKSLTVSVFPVPAGPLGLPPRSSVMTAKRLASLGNCLRISSPENIFSKYNHWRWTTKAFSRVSETYDKVFSQLSATVINGSTNRVDFIADIWTICSSINRKLPVRHSFQLFCHSKISSQISLIVFSSSNNRHSNLSKATFASGTEEKEENIAKAINKEEDKRQELYNKRLAVFRNKTLKEKAENAIFQEVDKSMVKSSTLAWQLRWSTTVKNSSASVKSTVSSGRIQAAQEAARPPSRNHQKGAPVRGAAKPKKQKKQCSNWK</sequence>
<evidence type="ECO:0000313" key="3">
    <source>
        <dbReference type="EnsemblMetazoa" id="GPAI035120-PA"/>
    </source>
</evidence>
<evidence type="ECO:0000256" key="1">
    <source>
        <dbReference type="SAM" id="MobiDB-lite"/>
    </source>
</evidence>
<protein>
    <submittedName>
        <fullName evidence="3">Uncharacterized protein</fullName>
    </submittedName>
</protein>
<dbReference type="Proteomes" id="UP000092445">
    <property type="component" value="Unassembled WGS sequence"/>
</dbReference>
<name>A0A1B0A5J5_GLOPL</name>
<dbReference type="EnsemblMetazoa" id="GPAI035120-RA">
    <property type="protein sequence ID" value="GPAI035120-PA"/>
    <property type="gene ID" value="GPAI035120"/>
</dbReference>
<dbReference type="VEuPathDB" id="VectorBase:GPAI035120"/>
<evidence type="ECO:0000256" key="2">
    <source>
        <dbReference type="SAM" id="SignalP"/>
    </source>
</evidence>